<dbReference type="RefSeq" id="WP_146350819.1">
    <property type="nucleotide sequence ID" value="NZ_VOBR01000006.1"/>
</dbReference>
<reference evidence="2 3" key="1">
    <citation type="submission" date="2019-07" db="EMBL/GenBank/DDBJ databases">
        <title>Lentzea xizangensis sp. nov., isolated from Qinghai-Tibetan Plateau Soils.</title>
        <authorList>
            <person name="Huang J."/>
        </authorList>
    </citation>
    <scope>NUCLEOTIDE SEQUENCE [LARGE SCALE GENOMIC DNA]</scope>
    <source>
        <strain evidence="2 3">FXJ1.1311</strain>
    </source>
</reference>
<proteinExistence type="predicted"/>
<dbReference type="OrthoDB" id="3479263at2"/>
<feature type="chain" id="PRO_5021739012" description="SH3 domain-containing protein" evidence="1">
    <location>
        <begin position="26"/>
        <end position="120"/>
    </location>
</feature>
<protein>
    <recommendedName>
        <fullName evidence="4">SH3 domain-containing protein</fullName>
    </recommendedName>
</protein>
<organism evidence="2 3">
    <name type="scientific">Lentzea tibetensis</name>
    <dbReference type="NCBI Taxonomy" id="2591470"/>
    <lineage>
        <taxon>Bacteria</taxon>
        <taxon>Bacillati</taxon>
        <taxon>Actinomycetota</taxon>
        <taxon>Actinomycetes</taxon>
        <taxon>Pseudonocardiales</taxon>
        <taxon>Pseudonocardiaceae</taxon>
        <taxon>Lentzea</taxon>
    </lineage>
</organism>
<evidence type="ECO:0008006" key="4">
    <source>
        <dbReference type="Google" id="ProtNLM"/>
    </source>
</evidence>
<dbReference type="AlphaFoldDB" id="A0A563EWJ0"/>
<gene>
    <name evidence="2" type="ORF">FKR81_10560</name>
</gene>
<evidence type="ECO:0000313" key="2">
    <source>
        <dbReference type="EMBL" id="TWP52023.1"/>
    </source>
</evidence>
<keyword evidence="3" id="KW-1185">Reference proteome</keyword>
<feature type="signal peptide" evidence="1">
    <location>
        <begin position="1"/>
        <end position="25"/>
    </location>
</feature>
<dbReference type="Proteomes" id="UP000316639">
    <property type="component" value="Unassembled WGS sequence"/>
</dbReference>
<evidence type="ECO:0000256" key="1">
    <source>
        <dbReference type="SAM" id="SignalP"/>
    </source>
</evidence>
<sequence>MRKTAMVASALAVLGTVVFASPAHAEECGGGPDGLMWCGNATTPVWAQAAFDIDDRPVPIVDTLYASPRSWFSCYRQGQWHSGNNNIWYQTRGDVNGRTGYVPASAVNSRVDPGPGLKHC</sequence>
<comment type="caution">
    <text evidence="2">The sequence shown here is derived from an EMBL/GenBank/DDBJ whole genome shotgun (WGS) entry which is preliminary data.</text>
</comment>
<keyword evidence="1" id="KW-0732">Signal</keyword>
<name>A0A563EWJ0_9PSEU</name>
<accession>A0A563EWJ0</accession>
<evidence type="ECO:0000313" key="3">
    <source>
        <dbReference type="Proteomes" id="UP000316639"/>
    </source>
</evidence>
<dbReference type="EMBL" id="VOBR01000006">
    <property type="protein sequence ID" value="TWP52023.1"/>
    <property type="molecule type" value="Genomic_DNA"/>
</dbReference>